<dbReference type="NCBIfam" id="NF041078">
    <property type="entry name" value="cGAS"/>
    <property type="match status" value="1"/>
</dbReference>
<reference evidence="14 15" key="1">
    <citation type="submission" date="2014-02" db="EMBL/GenBank/DDBJ databases">
        <title>Draft Genome of Hylemonella gracilis isolated from the Niagara River.</title>
        <authorList>
            <person name="Pawlowski D.R."/>
            <person name="Koudelka G.B."/>
        </authorList>
    </citation>
    <scope>NUCLEOTIDE SEQUENCE [LARGE SCALE GENOMIC DNA]</scope>
    <source>
        <strain evidence="14 15">Niagara R</strain>
    </source>
</reference>
<dbReference type="GO" id="GO:0046872">
    <property type="term" value="F:metal ion binding"/>
    <property type="evidence" value="ECO:0007669"/>
    <property type="project" value="UniProtKB-KW"/>
</dbReference>
<accession>A0A016XES8</accession>
<feature type="domain" description="Cyclic GMP-AMP synthase C-terminal" evidence="13">
    <location>
        <begin position="226"/>
        <end position="348"/>
    </location>
</feature>
<dbReference type="EMBL" id="JEMG01000001">
    <property type="protein sequence ID" value="EYC50032.1"/>
    <property type="molecule type" value="Genomic_DNA"/>
</dbReference>
<sequence>MLNISTLFYTDAGDANLLQNLNLKSPQEKYIGEAKRVIRERLRTGIPQELKKAGYPGPVPEPRFFTQGSWAYKTLNAPAQKPQQADIDDGAYMPLSFVSQTKRPSMASAIFFKAAEAALKLLVDANKGWQLIIDKPTCVRVVISDYAHVDIPLYAIPDQEFTTLAKMAMDHGYNEIREAVMAKAEQDAWWALPRHSVLLAHREEDWLESDPRPVKKWFEREVLVKGEQLRRIIRFIKAFRDWQWPTDGPSSILLMAAATPNFEKRERRDDVALLDVVAKIPGALRRGVFNPIDPAESLTARLGPQKVEEAAKAFEELERYLRGAINASNAAQACTWLVEKFGHRFPNEPERIKSVTVAATVAAAPAQPGPSEIIGRTKAG</sequence>
<evidence type="ECO:0000256" key="6">
    <source>
        <dbReference type="ARBA" id="ARBA00022842"/>
    </source>
</evidence>
<dbReference type="GO" id="GO:0140701">
    <property type="term" value="F:3',3'-cyclic GMP-AMP synthase activity"/>
    <property type="evidence" value="ECO:0007669"/>
    <property type="project" value="InterPro"/>
</dbReference>
<dbReference type="InterPro" id="IPR047805">
    <property type="entry name" value="GAMP_synthase"/>
</dbReference>
<gene>
    <name evidence="14" type="ORF">AZ34_02340</name>
</gene>
<dbReference type="Pfam" id="PF21654">
    <property type="entry name" value="DncV-like_NTFase"/>
    <property type="match status" value="1"/>
</dbReference>
<feature type="domain" description="Cyclic GMP-AMP synthase DncV-like nucleotidyltransferase" evidence="12">
    <location>
        <begin position="62"/>
        <end position="154"/>
    </location>
</feature>
<evidence type="ECO:0000313" key="14">
    <source>
        <dbReference type="EMBL" id="EYC50032.1"/>
    </source>
</evidence>
<keyword evidence="1" id="KW-0808">Transferase</keyword>
<dbReference type="eggNOG" id="ENOG502Z9WZ">
    <property type="taxonomic scope" value="Bacteria"/>
</dbReference>
<dbReference type="InterPro" id="IPR048445">
    <property type="entry name" value="DncV-like_NTFase"/>
</dbReference>
<evidence type="ECO:0000256" key="4">
    <source>
        <dbReference type="ARBA" id="ARBA00022741"/>
    </source>
</evidence>
<evidence type="ECO:0000256" key="1">
    <source>
        <dbReference type="ARBA" id="ARBA00022679"/>
    </source>
</evidence>
<keyword evidence="9" id="KW-0342">GTP-binding</keyword>
<dbReference type="GO" id="GO:0005525">
    <property type="term" value="F:GTP binding"/>
    <property type="evidence" value="ECO:0007669"/>
    <property type="project" value="UniProtKB-KW"/>
</dbReference>
<dbReference type="OrthoDB" id="6402963at2"/>
<evidence type="ECO:0000256" key="11">
    <source>
        <dbReference type="ARBA" id="ARBA00048304"/>
    </source>
</evidence>
<evidence type="ECO:0000256" key="3">
    <source>
        <dbReference type="ARBA" id="ARBA00022723"/>
    </source>
</evidence>
<protein>
    <recommendedName>
        <fullName evidence="10">Cyclic GMP-AMP synthase</fullName>
    </recommendedName>
</protein>
<keyword evidence="5" id="KW-0067">ATP-binding</keyword>
<keyword evidence="7" id="KW-0546">Nucleotide metabolism</keyword>
<evidence type="ECO:0000256" key="9">
    <source>
        <dbReference type="ARBA" id="ARBA00023134"/>
    </source>
</evidence>
<comment type="catalytic activity">
    <reaction evidence="11">
        <text>GTP + ATP = 3',3'-cGAMP + 2 diphosphate</text>
        <dbReference type="Rhea" id="RHEA:35647"/>
        <dbReference type="ChEBI" id="CHEBI:30616"/>
        <dbReference type="ChEBI" id="CHEBI:33019"/>
        <dbReference type="ChEBI" id="CHEBI:37565"/>
        <dbReference type="ChEBI" id="CHEBI:71501"/>
    </reaction>
    <physiologicalReaction direction="left-to-right" evidence="11">
        <dbReference type="Rhea" id="RHEA:35648"/>
    </physiologicalReaction>
</comment>
<name>A0A016XES8_9BURK</name>
<evidence type="ECO:0000256" key="5">
    <source>
        <dbReference type="ARBA" id="ARBA00022840"/>
    </source>
</evidence>
<dbReference type="Proteomes" id="UP000023268">
    <property type="component" value="Unassembled WGS sequence"/>
</dbReference>
<evidence type="ECO:0000259" key="12">
    <source>
        <dbReference type="Pfam" id="PF21654"/>
    </source>
</evidence>
<evidence type="ECO:0000313" key="15">
    <source>
        <dbReference type="Proteomes" id="UP000023268"/>
    </source>
</evidence>
<dbReference type="GO" id="GO:0051607">
    <property type="term" value="P:defense response to virus"/>
    <property type="evidence" value="ECO:0007669"/>
    <property type="project" value="UniProtKB-KW"/>
</dbReference>
<proteinExistence type="predicted"/>
<evidence type="ECO:0000256" key="7">
    <source>
        <dbReference type="ARBA" id="ARBA00023080"/>
    </source>
</evidence>
<organism evidence="14 15">
    <name type="scientific">Hylemonella gracilis str. Niagara R</name>
    <dbReference type="NCBI Taxonomy" id="1458275"/>
    <lineage>
        <taxon>Bacteria</taxon>
        <taxon>Pseudomonadati</taxon>
        <taxon>Pseudomonadota</taxon>
        <taxon>Betaproteobacteria</taxon>
        <taxon>Burkholderiales</taxon>
        <taxon>Comamonadaceae</taxon>
        <taxon>Hylemonella</taxon>
    </lineage>
</organism>
<keyword evidence="4" id="KW-0547">Nucleotide-binding</keyword>
<dbReference type="GO" id="GO:0005524">
    <property type="term" value="F:ATP binding"/>
    <property type="evidence" value="ECO:0007669"/>
    <property type="project" value="UniProtKB-KW"/>
</dbReference>
<evidence type="ECO:0000259" key="13">
    <source>
        <dbReference type="Pfam" id="PF21713"/>
    </source>
</evidence>
<dbReference type="InterPro" id="IPR048446">
    <property type="entry name" value="DncV_C"/>
</dbReference>
<keyword evidence="2" id="KW-0548">Nucleotidyltransferase</keyword>
<keyword evidence="6" id="KW-0460">Magnesium</keyword>
<dbReference type="Pfam" id="PF21713">
    <property type="entry name" value="DncV_C"/>
    <property type="match status" value="1"/>
</dbReference>
<keyword evidence="3" id="KW-0479">Metal-binding</keyword>
<evidence type="ECO:0000256" key="2">
    <source>
        <dbReference type="ARBA" id="ARBA00022695"/>
    </source>
</evidence>
<keyword evidence="8" id="KW-0051">Antiviral defense</keyword>
<evidence type="ECO:0000256" key="8">
    <source>
        <dbReference type="ARBA" id="ARBA00023118"/>
    </source>
</evidence>
<dbReference type="RefSeq" id="WP_035604383.1">
    <property type="nucleotide sequence ID" value="NZ_JEMG01000001.1"/>
</dbReference>
<dbReference type="AlphaFoldDB" id="A0A016XES8"/>
<evidence type="ECO:0000256" key="10">
    <source>
        <dbReference type="ARBA" id="ARBA00044145"/>
    </source>
</evidence>
<dbReference type="GO" id="GO:0009117">
    <property type="term" value="P:nucleotide metabolic process"/>
    <property type="evidence" value="ECO:0007669"/>
    <property type="project" value="UniProtKB-KW"/>
</dbReference>
<comment type="caution">
    <text evidence="14">The sequence shown here is derived from an EMBL/GenBank/DDBJ whole genome shotgun (WGS) entry which is preliminary data.</text>
</comment>